<dbReference type="AlphaFoldDB" id="A0A0E0ENM6"/>
<organism evidence="1">
    <name type="scientific">Oryza meridionalis</name>
    <dbReference type="NCBI Taxonomy" id="40149"/>
    <lineage>
        <taxon>Eukaryota</taxon>
        <taxon>Viridiplantae</taxon>
        <taxon>Streptophyta</taxon>
        <taxon>Embryophyta</taxon>
        <taxon>Tracheophyta</taxon>
        <taxon>Spermatophyta</taxon>
        <taxon>Magnoliopsida</taxon>
        <taxon>Liliopsida</taxon>
        <taxon>Poales</taxon>
        <taxon>Poaceae</taxon>
        <taxon>BOP clade</taxon>
        <taxon>Oryzoideae</taxon>
        <taxon>Oryzeae</taxon>
        <taxon>Oryzinae</taxon>
        <taxon>Oryza</taxon>
    </lineage>
</organism>
<name>A0A0E0ENM6_9ORYZ</name>
<dbReference type="HOGENOM" id="CLU_2798302_0_0_1"/>
<dbReference type="Gramene" id="OMERI08G17420.1">
    <property type="protein sequence ID" value="OMERI08G17420.1"/>
    <property type="gene ID" value="OMERI08G17420"/>
</dbReference>
<dbReference type="Proteomes" id="UP000008021">
    <property type="component" value="Chromosome 8"/>
</dbReference>
<evidence type="ECO:0000313" key="2">
    <source>
        <dbReference type="Proteomes" id="UP000008021"/>
    </source>
</evidence>
<evidence type="ECO:0000313" key="1">
    <source>
        <dbReference type="EnsemblPlants" id="OMERI08G17420.1"/>
    </source>
</evidence>
<protein>
    <submittedName>
        <fullName evidence="1">Uncharacterized protein</fullName>
    </submittedName>
</protein>
<dbReference type="EnsemblPlants" id="OMERI08G17420.1">
    <property type="protein sequence ID" value="OMERI08G17420.1"/>
    <property type="gene ID" value="OMERI08G17420"/>
</dbReference>
<proteinExistence type="predicted"/>
<sequence length="68" mass="7612">MRQAVGRDRGQEKEIMREAHNNKLASESLMDEQGLLILFHQECCTNGALEPAGQLLVCIVHTHLEAAR</sequence>
<accession>A0A0E0ENM6</accession>
<reference evidence="1" key="2">
    <citation type="submission" date="2018-05" db="EMBL/GenBank/DDBJ databases">
        <title>OmerRS3 (Oryza meridionalis Reference Sequence Version 3).</title>
        <authorList>
            <person name="Zhang J."/>
            <person name="Kudrna D."/>
            <person name="Lee S."/>
            <person name="Talag J."/>
            <person name="Welchert J."/>
            <person name="Wing R.A."/>
        </authorList>
    </citation>
    <scope>NUCLEOTIDE SEQUENCE [LARGE SCALE GENOMIC DNA]</scope>
    <source>
        <strain evidence="1">cv. OR44</strain>
    </source>
</reference>
<keyword evidence="2" id="KW-1185">Reference proteome</keyword>
<reference evidence="1" key="1">
    <citation type="submission" date="2015-04" db="UniProtKB">
        <authorList>
            <consortium name="EnsemblPlants"/>
        </authorList>
    </citation>
    <scope>IDENTIFICATION</scope>
</reference>